<evidence type="ECO:0000313" key="1">
    <source>
        <dbReference type="EMBL" id="OWY99226.1"/>
    </source>
</evidence>
<dbReference type="EMBL" id="NBNE01008687">
    <property type="protein sequence ID" value="OWY99226.1"/>
    <property type="molecule type" value="Genomic_DNA"/>
</dbReference>
<protein>
    <submittedName>
        <fullName evidence="1">Uncharacterized protein</fullName>
    </submittedName>
</protein>
<gene>
    <name evidence="1" type="ORF">PHMEG_00029808</name>
</gene>
<dbReference type="AlphaFoldDB" id="A0A225V3A7"/>
<comment type="caution">
    <text evidence="1">The sequence shown here is derived from an EMBL/GenBank/DDBJ whole genome shotgun (WGS) entry which is preliminary data.</text>
</comment>
<accession>A0A225V3A7</accession>
<reference evidence="2" key="1">
    <citation type="submission" date="2017-03" db="EMBL/GenBank/DDBJ databases">
        <title>Phytopthora megakarya and P. palmivora, two closely related causual agents of cacao black pod achieved similar genome size and gene model numbers by different mechanisms.</title>
        <authorList>
            <person name="Ali S."/>
            <person name="Shao J."/>
            <person name="Larry D.J."/>
            <person name="Kronmiller B."/>
            <person name="Shen D."/>
            <person name="Strem M.D."/>
            <person name="Melnick R.L."/>
            <person name="Guiltinan M.J."/>
            <person name="Tyler B.M."/>
            <person name="Meinhardt L.W."/>
            <person name="Bailey B.A."/>
        </authorList>
    </citation>
    <scope>NUCLEOTIDE SEQUENCE [LARGE SCALE GENOMIC DNA]</scope>
    <source>
        <strain evidence="2">zdho120</strain>
    </source>
</reference>
<organism evidence="1 2">
    <name type="scientific">Phytophthora megakarya</name>
    <dbReference type="NCBI Taxonomy" id="4795"/>
    <lineage>
        <taxon>Eukaryota</taxon>
        <taxon>Sar</taxon>
        <taxon>Stramenopiles</taxon>
        <taxon>Oomycota</taxon>
        <taxon>Peronosporomycetes</taxon>
        <taxon>Peronosporales</taxon>
        <taxon>Peronosporaceae</taxon>
        <taxon>Phytophthora</taxon>
    </lineage>
</organism>
<evidence type="ECO:0000313" key="2">
    <source>
        <dbReference type="Proteomes" id="UP000198211"/>
    </source>
</evidence>
<dbReference type="Proteomes" id="UP000198211">
    <property type="component" value="Unassembled WGS sequence"/>
</dbReference>
<proteinExistence type="predicted"/>
<keyword evidence="2" id="KW-1185">Reference proteome</keyword>
<name>A0A225V3A7_9STRA</name>
<dbReference type="STRING" id="4795.A0A225V3A7"/>
<sequence length="98" mass="10940">MKNWHSGMNAFEALECAIQFLDEKDINIVVHSSYLVSTDSRLVKKLKKIPISSKKITYLDLAGKNPISEDTTNHLMSRLFGDRSDVVCIDPTCLAIVG</sequence>